<accession>A0A0B0NSN5</accession>
<name>A0A0B0NSN5_GOSAR</name>
<dbReference type="PANTHER" id="PTHR31723:SF8">
    <property type="entry name" value="PATHOGEN-RELATED PROTEIN"/>
    <property type="match status" value="1"/>
</dbReference>
<evidence type="ECO:0000313" key="2">
    <source>
        <dbReference type="Proteomes" id="UP000032142"/>
    </source>
</evidence>
<dbReference type="EMBL" id="KN400920">
    <property type="protein sequence ID" value="KHG14121.1"/>
    <property type="molecule type" value="Genomic_DNA"/>
</dbReference>
<organism evidence="1 2">
    <name type="scientific">Gossypium arboreum</name>
    <name type="common">Tree cotton</name>
    <name type="synonym">Gossypium nanking</name>
    <dbReference type="NCBI Taxonomy" id="29729"/>
    <lineage>
        <taxon>Eukaryota</taxon>
        <taxon>Viridiplantae</taxon>
        <taxon>Streptophyta</taxon>
        <taxon>Embryophyta</taxon>
        <taxon>Tracheophyta</taxon>
        <taxon>Spermatophyta</taxon>
        <taxon>Magnoliopsida</taxon>
        <taxon>eudicotyledons</taxon>
        <taxon>Gunneridae</taxon>
        <taxon>Pentapetalae</taxon>
        <taxon>rosids</taxon>
        <taxon>malvids</taxon>
        <taxon>Malvales</taxon>
        <taxon>Malvaceae</taxon>
        <taxon>Malvoideae</taxon>
        <taxon>Gossypium</taxon>
    </lineage>
</organism>
<dbReference type="InterPro" id="IPR032710">
    <property type="entry name" value="NTF2-like_dom_sf"/>
</dbReference>
<proteinExistence type="predicted"/>
<protein>
    <submittedName>
        <fullName evidence="1">Pathogen-related</fullName>
    </submittedName>
</protein>
<dbReference type="PANTHER" id="PTHR31723">
    <property type="entry name" value="PATHOGENESIS-RELATED FAMILY PROTEIN"/>
    <property type="match status" value="1"/>
</dbReference>
<dbReference type="InterPro" id="IPR053218">
    <property type="entry name" value="Pathogen-related_defense"/>
</dbReference>
<keyword evidence="2" id="KW-1185">Reference proteome</keyword>
<dbReference type="Proteomes" id="UP000032142">
    <property type="component" value="Unassembled WGS sequence"/>
</dbReference>
<reference evidence="2" key="1">
    <citation type="submission" date="2014-09" db="EMBL/GenBank/DDBJ databases">
        <authorList>
            <person name="Mudge J."/>
            <person name="Ramaraj T."/>
            <person name="Lindquist I.E."/>
            <person name="Bharti A.K."/>
            <person name="Sundararajan A."/>
            <person name="Cameron C.T."/>
            <person name="Woodward J.E."/>
            <person name="May G.D."/>
            <person name="Brubaker C."/>
            <person name="Broadhvest J."/>
            <person name="Wilkins T.A."/>
        </authorList>
    </citation>
    <scope>NUCLEOTIDE SEQUENCE</scope>
    <source>
        <strain evidence="2">cv. AKA8401</strain>
    </source>
</reference>
<dbReference type="AlphaFoldDB" id="A0A0B0NSN5"/>
<sequence length="268" mass="30489">MDSSLTDQQQDKYRSYLHGEGEKNTNWKLGAPPNYDTVNKLFEEGRTKIWPPASLEEKVQNLVKTWEMEMFNKISFPDYKSVKLQNYTVSVNGITISFRLDLVFCPKIKRADFVLVIIFLGRKPLSLEENRKLGGGYNSFMQTSLPEDLRGYNPAQETEHSSHLAFTTAFPRGFALEVIQVYSGPPSIVYKFRHWGYKEGPFKGHAPTGELVQLYGISIFEVDDEMKILKVEFFFDRGELLGGLMKGDKLTSGTDQAALSCPFLRNTG</sequence>
<gene>
    <name evidence="1" type="ORF">F383_19205</name>
</gene>
<dbReference type="SUPFAM" id="SSF54427">
    <property type="entry name" value="NTF2-like"/>
    <property type="match status" value="1"/>
</dbReference>
<evidence type="ECO:0000313" key="1">
    <source>
        <dbReference type="EMBL" id="KHG14121.1"/>
    </source>
</evidence>
<dbReference type="Gene3D" id="3.10.450.50">
    <property type="match status" value="1"/>
</dbReference>